<keyword evidence="4" id="KW-1133">Transmembrane helix</keyword>
<dbReference type="GO" id="GO:0012505">
    <property type="term" value="C:endomembrane system"/>
    <property type="evidence" value="ECO:0007669"/>
    <property type="project" value="TreeGrafter"/>
</dbReference>
<dbReference type="PANTHER" id="PTHR10426">
    <property type="entry name" value="STRICTOSIDINE SYNTHASE-RELATED"/>
    <property type="match status" value="1"/>
</dbReference>
<reference evidence="6" key="2">
    <citation type="submission" date="2018-11" db="EMBL/GenBank/DDBJ databases">
        <title>Trombidioid mite genomics.</title>
        <authorList>
            <person name="Dong X."/>
        </authorList>
    </citation>
    <scope>NUCLEOTIDE SEQUENCE</scope>
    <source>
        <strain evidence="6">UoL-WK</strain>
    </source>
</reference>
<comment type="caution">
    <text evidence="6">The sequence shown here is derived from an EMBL/GenBank/DDBJ whole genome shotgun (WGS) entry which is preliminary data.</text>
</comment>
<reference evidence="6 8" key="1">
    <citation type="journal article" date="2018" name="Gigascience">
        <title>Genomes of trombidid mites reveal novel predicted allergens and laterally-transferred genes associated with secondary metabolism.</title>
        <authorList>
            <person name="Dong X."/>
            <person name="Chaisiri K."/>
            <person name="Xia D."/>
            <person name="Armstrong S.D."/>
            <person name="Fang Y."/>
            <person name="Donnelly M.J."/>
            <person name="Kadowaki T."/>
            <person name="McGarry J.W."/>
            <person name="Darby A.C."/>
            <person name="Makepeace B.L."/>
        </authorList>
    </citation>
    <scope>NUCLEOTIDE SEQUENCE [LARGE SCALE GENOMIC DNA]</scope>
    <source>
        <strain evidence="6">UoL-WK</strain>
    </source>
</reference>
<sequence>MGVVRLIFELIVVTGALIVIIANIPQNVLFDRFPLEPISFTVQDVDKAIAAFQWNEMLGEKARILLRDKVIGPESLIVTDSFIYTGLSDGRLIEIDKESLNFRTITRFEKDDKHECYDFSYWNLQNCGRPLGLRLDLATGDLLVLDSFSGLYKVNVKSGEKQLIALGENDNRPKNMRGLLNDIVVDPQDSNLIYVTASSAKWTLEKVMWSLIEHENTGFVLAVDLKSKKVAKIADKLYFANGIDHSADKKYLLVSETGTRRISKFNLDEIRKRLKSGETDFSVKSEVFADNLAGEVDNIRLHNGDLYIALALTRHSGPALTDKLAEYPMIRKAFGRILYLSSKIVKFVHDTLYKHPALQEVEFMMSSGNMLYSVIPYSGSIAILDGNSGKIKKTFGSIKFSFVSEAVLDEKTGDIYFGSFRNRFLGKLAATDMK</sequence>
<evidence type="ECO:0000313" key="6">
    <source>
        <dbReference type="EMBL" id="RWS13058.1"/>
    </source>
</evidence>
<evidence type="ECO:0000313" key="8">
    <source>
        <dbReference type="Proteomes" id="UP000285301"/>
    </source>
</evidence>
<gene>
    <name evidence="7" type="ORF">B4U79_04810</name>
    <name evidence="6" type="ORF">B4U79_13979</name>
</gene>
<dbReference type="GO" id="GO:0016787">
    <property type="term" value="F:hydrolase activity"/>
    <property type="evidence" value="ECO:0007669"/>
    <property type="project" value="TreeGrafter"/>
</dbReference>
<keyword evidence="4" id="KW-0472">Membrane</keyword>
<evidence type="ECO:0000256" key="2">
    <source>
        <dbReference type="ARBA" id="ARBA00022553"/>
    </source>
</evidence>
<dbReference type="SUPFAM" id="SSF63829">
    <property type="entry name" value="Calcium-dependent phosphotriesterase"/>
    <property type="match status" value="1"/>
</dbReference>
<dbReference type="PANTHER" id="PTHR10426:SF88">
    <property type="entry name" value="ADIPOCYTE PLASMA MEMBRANE-ASSOCIATED PROTEIN HEMOMUCIN-RELATED"/>
    <property type="match status" value="1"/>
</dbReference>
<protein>
    <submittedName>
        <fullName evidence="6">Adipocyte plasma membrane-associated protein-like protein</fullName>
    </submittedName>
</protein>
<dbReference type="STRING" id="1965070.A0A3S3Q349"/>
<keyword evidence="8" id="KW-1185">Reference proteome</keyword>
<organism evidence="6 8">
    <name type="scientific">Dinothrombium tinctorium</name>
    <dbReference type="NCBI Taxonomy" id="1965070"/>
    <lineage>
        <taxon>Eukaryota</taxon>
        <taxon>Metazoa</taxon>
        <taxon>Ecdysozoa</taxon>
        <taxon>Arthropoda</taxon>
        <taxon>Chelicerata</taxon>
        <taxon>Arachnida</taxon>
        <taxon>Acari</taxon>
        <taxon>Acariformes</taxon>
        <taxon>Trombidiformes</taxon>
        <taxon>Prostigmata</taxon>
        <taxon>Anystina</taxon>
        <taxon>Parasitengona</taxon>
        <taxon>Trombidioidea</taxon>
        <taxon>Trombidiidae</taxon>
        <taxon>Dinothrombium</taxon>
    </lineage>
</organism>
<comment type="similarity">
    <text evidence="1">Belongs to the strictosidine synthase family.</text>
</comment>
<dbReference type="InterPro" id="IPR018119">
    <property type="entry name" value="Strictosidine_synth_cons-reg"/>
</dbReference>
<dbReference type="InterPro" id="IPR011042">
    <property type="entry name" value="6-blade_b-propeller_TolB-like"/>
</dbReference>
<name>A0A3S3Q349_9ACAR</name>
<dbReference type="Gene3D" id="2.120.10.30">
    <property type="entry name" value="TolB, C-terminal domain"/>
    <property type="match status" value="1"/>
</dbReference>
<proteinExistence type="inferred from homology"/>
<dbReference type="Proteomes" id="UP000285301">
    <property type="component" value="Unassembled WGS sequence"/>
</dbReference>
<keyword evidence="3" id="KW-0325">Glycoprotein</keyword>
<dbReference type="Pfam" id="PF20067">
    <property type="entry name" value="SSL_N"/>
    <property type="match status" value="1"/>
</dbReference>
<dbReference type="EMBL" id="NCKU01001112">
    <property type="protein sequence ID" value="RWS13058.1"/>
    <property type="molecule type" value="Genomic_DNA"/>
</dbReference>
<accession>A0A3S3Q349</accession>
<evidence type="ECO:0000256" key="4">
    <source>
        <dbReference type="SAM" id="Phobius"/>
    </source>
</evidence>
<dbReference type="Pfam" id="PF03088">
    <property type="entry name" value="Str_synth"/>
    <property type="match status" value="1"/>
</dbReference>
<feature type="transmembrane region" description="Helical" evidence="4">
    <location>
        <begin position="6"/>
        <end position="24"/>
    </location>
</feature>
<evidence type="ECO:0000256" key="3">
    <source>
        <dbReference type="ARBA" id="ARBA00023180"/>
    </source>
</evidence>
<keyword evidence="2" id="KW-0597">Phosphoprotein</keyword>
<evidence type="ECO:0000313" key="7">
    <source>
        <dbReference type="EMBL" id="RWS13064.1"/>
    </source>
</evidence>
<evidence type="ECO:0000256" key="1">
    <source>
        <dbReference type="ARBA" id="ARBA00009191"/>
    </source>
</evidence>
<dbReference type="EMBL" id="NCKU01001110">
    <property type="protein sequence ID" value="RWS13064.1"/>
    <property type="molecule type" value="Genomic_DNA"/>
</dbReference>
<dbReference type="OrthoDB" id="5307922at2759"/>
<dbReference type="AlphaFoldDB" id="A0A3S3Q349"/>
<keyword evidence="4" id="KW-0812">Transmembrane</keyword>
<evidence type="ECO:0000259" key="5">
    <source>
        <dbReference type="Pfam" id="PF03088"/>
    </source>
</evidence>
<feature type="domain" description="Strictosidine synthase conserved region" evidence="5">
    <location>
        <begin position="182"/>
        <end position="267"/>
    </location>
</feature>